<keyword evidence="10" id="KW-1185">Reference proteome</keyword>
<evidence type="ECO:0000313" key="10">
    <source>
        <dbReference type="Proteomes" id="UP000464314"/>
    </source>
</evidence>
<organism evidence="9 10">
    <name type="scientific">Anaerocolumna sedimenticola</name>
    <dbReference type="NCBI Taxonomy" id="2696063"/>
    <lineage>
        <taxon>Bacteria</taxon>
        <taxon>Bacillati</taxon>
        <taxon>Bacillota</taxon>
        <taxon>Clostridia</taxon>
        <taxon>Lachnospirales</taxon>
        <taxon>Lachnospiraceae</taxon>
        <taxon>Anaerocolumna</taxon>
    </lineage>
</organism>
<dbReference type="InterPro" id="IPR000515">
    <property type="entry name" value="MetI-like"/>
</dbReference>
<reference evidence="9 10" key="1">
    <citation type="submission" date="2020-01" db="EMBL/GenBank/DDBJ databases">
        <title>Genome analysis of Anaerocolumna sp. CBA3638.</title>
        <authorList>
            <person name="Kim J."/>
            <person name="Roh S.W."/>
        </authorList>
    </citation>
    <scope>NUCLEOTIDE SEQUENCE [LARGE SCALE GENOMIC DNA]</scope>
    <source>
        <strain evidence="9 10">CBA3638</strain>
    </source>
</reference>
<evidence type="ECO:0000256" key="1">
    <source>
        <dbReference type="ARBA" id="ARBA00004651"/>
    </source>
</evidence>
<keyword evidence="6 7" id="KW-0472">Membrane</keyword>
<name>A0A6P1TKB9_9FIRM</name>
<feature type="transmembrane region" description="Helical" evidence="7">
    <location>
        <begin position="12"/>
        <end position="39"/>
    </location>
</feature>
<comment type="similarity">
    <text evidence="7">Belongs to the binding-protein-dependent transport system permease family.</text>
</comment>
<dbReference type="PANTHER" id="PTHR43744">
    <property type="entry name" value="ABC TRANSPORTER PERMEASE PROTEIN MG189-RELATED-RELATED"/>
    <property type="match status" value="1"/>
</dbReference>
<sequence length="111" mass="12447">MHYIFLLLDGCSFYGIFAKVILPLIVPALITSAIFAFMWKWDDFLASLLYLNNPSNYTVSLALKMFSDPSAQSDWGAMFAMATLSILPIMLIFIFCQKYLVEGISTEGLKG</sequence>
<comment type="subcellular location">
    <subcellularLocation>
        <location evidence="1 7">Cell membrane</location>
        <topology evidence="1 7">Multi-pass membrane protein</topology>
    </subcellularLocation>
</comment>
<dbReference type="RefSeq" id="WP_161837192.1">
    <property type="nucleotide sequence ID" value="NZ_CP048000.1"/>
</dbReference>
<evidence type="ECO:0000259" key="8">
    <source>
        <dbReference type="PROSITE" id="PS50928"/>
    </source>
</evidence>
<dbReference type="AlphaFoldDB" id="A0A6P1TKB9"/>
<dbReference type="KEGG" id="anr:Ana3638_05865"/>
<keyword evidence="3" id="KW-1003">Cell membrane</keyword>
<gene>
    <name evidence="9" type="ORF">Ana3638_05865</name>
</gene>
<evidence type="ECO:0000256" key="4">
    <source>
        <dbReference type="ARBA" id="ARBA00022692"/>
    </source>
</evidence>
<dbReference type="GO" id="GO:0005886">
    <property type="term" value="C:plasma membrane"/>
    <property type="evidence" value="ECO:0007669"/>
    <property type="project" value="UniProtKB-SubCell"/>
</dbReference>
<proteinExistence type="inferred from homology"/>
<dbReference type="GO" id="GO:0055085">
    <property type="term" value="P:transmembrane transport"/>
    <property type="evidence" value="ECO:0007669"/>
    <property type="project" value="InterPro"/>
</dbReference>
<evidence type="ECO:0000256" key="7">
    <source>
        <dbReference type="RuleBase" id="RU363032"/>
    </source>
</evidence>
<dbReference type="PANTHER" id="PTHR43744:SF6">
    <property type="entry name" value="ABC TRANSPORTER PERMEASE PROTEIN YESQ-RELATED"/>
    <property type="match status" value="1"/>
</dbReference>
<dbReference type="CDD" id="cd06261">
    <property type="entry name" value="TM_PBP2"/>
    <property type="match status" value="1"/>
</dbReference>
<evidence type="ECO:0000256" key="5">
    <source>
        <dbReference type="ARBA" id="ARBA00022989"/>
    </source>
</evidence>
<evidence type="ECO:0000256" key="3">
    <source>
        <dbReference type="ARBA" id="ARBA00022475"/>
    </source>
</evidence>
<keyword evidence="4 7" id="KW-0812">Transmembrane</keyword>
<dbReference type="SUPFAM" id="SSF161098">
    <property type="entry name" value="MetI-like"/>
    <property type="match status" value="1"/>
</dbReference>
<dbReference type="EMBL" id="CP048000">
    <property type="protein sequence ID" value="QHQ60356.1"/>
    <property type="molecule type" value="Genomic_DNA"/>
</dbReference>
<dbReference type="PROSITE" id="PS50928">
    <property type="entry name" value="ABC_TM1"/>
    <property type="match status" value="1"/>
</dbReference>
<feature type="transmembrane region" description="Helical" evidence="7">
    <location>
        <begin position="75"/>
        <end position="96"/>
    </location>
</feature>
<accession>A0A6P1TKB9</accession>
<protein>
    <submittedName>
        <fullName evidence="9">ABC transporter permease subunit</fullName>
    </submittedName>
</protein>
<keyword evidence="5 7" id="KW-1133">Transmembrane helix</keyword>
<dbReference type="InterPro" id="IPR035906">
    <property type="entry name" value="MetI-like_sf"/>
</dbReference>
<feature type="domain" description="ABC transmembrane type-1" evidence="8">
    <location>
        <begin position="1"/>
        <end position="96"/>
    </location>
</feature>
<dbReference type="Gene3D" id="1.10.3720.10">
    <property type="entry name" value="MetI-like"/>
    <property type="match status" value="1"/>
</dbReference>
<evidence type="ECO:0000256" key="2">
    <source>
        <dbReference type="ARBA" id="ARBA00022448"/>
    </source>
</evidence>
<keyword evidence="2 7" id="KW-0813">Transport</keyword>
<evidence type="ECO:0000313" key="9">
    <source>
        <dbReference type="EMBL" id="QHQ60356.1"/>
    </source>
</evidence>
<dbReference type="Proteomes" id="UP000464314">
    <property type="component" value="Chromosome"/>
</dbReference>
<evidence type="ECO:0000256" key="6">
    <source>
        <dbReference type="ARBA" id="ARBA00023136"/>
    </source>
</evidence>
<dbReference type="Pfam" id="PF00528">
    <property type="entry name" value="BPD_transp_1"/>
    <property type="match status" value="1"/>
</dbReference>